<dbReference type="EMBL" id="JAPZBU010000009">
    <property type="protein sequence ID" value="KAJ5385896.1"/>
    <property type="molecule type" value="Genomic_DNA"/>
</dbReference>
<dbReference type="Gene3D" id="3.40.33.10">
    <property type="entry name" value="CAP"/>
    <property type="match status" value="1"/>
</dbReference>
<gene>
    <name evidence="5" type="ORF">N7509_008437</name>
</gene>
<dbReference type="PANTHER" id="PTHR10334">
    <property type="entry name" value="CYSTEINE-RICH SECRETORY PROTEIN-RELATED"/>
    <property type="match status" value="1"/>
</dbReference>
<dbReference type="Proteomes" id="UP001147747">
    <property type="component" value="Unassembled WGS sequence"/>
</dbReference>
<dbReference type="SMART" id="SM00198">
    <property type="entry name" value="SCP"/>
    <property type="match status" value="1"/>
</dbReference>
<evidence type="ECO:0000256" key="2">
    <source>
        <dbReference type="SAM" id="Phobius"/>
    </source>
</evidence>
<dbReference type="InterPro" id="IPR014044">
    <property type="entry name" value="CAP_dom"/>
</dbReference>
<feature type="region of interest" description="Disordered" evidence="1">
    <location>
        <begin position="172"/>
        <end position="196"/>
    </location>
</feature>
<evidence type="ECO:0000313" key="5">
    <source>
        <dbReference type="EMBL" id="KAJ5385896.1"/>
    </source>
</evidence>
<dbReference type="InterPro" id="IPR035940">
    <property type="entry name" value="CAP_sf"/>
</dbReference>
<keyword evidence="2" id="KW-0472">Membrane</keyword>
<dbReference type="GeneID" id="81372054"/>
<keyword evidence="3" id="KW-0732">Signal</keyword>
<feature type="signal peptide" evidence="3">
    <location>
        <begin position="1"/>
        <end position="26"/>
    </location>
</feature>
<sequence length="282" mass="30696">MPALSRALSVWLFLVTIASSMLAVGAQETVYITAKTTVEAVKTVYATPTVPTPASYTSVDDFQDTVMKVTNEYRRTHDASPLVWNKTLTEYAQKWAESCIWKHSDGPYGENLAFGYPNASAAVEAWGDERKMYDFDKPTGFTEATGHFTQLVWKKTTEVGCAAINCGLSRKKNGKRDNVEDGDEMDGDENHLVAREPDGSTRAQGWYVVCEYTPAGNVVGMHDKYFRLNVKQGSSSQTSSATTATSMSQPAGGASMRFATDSLICLAILSLVTVAVGMGLYT</sequence>
<dbReference type="GO" id="GO:0005576">
    <property type="term" value="C:extracellular region"/>
    <property type="evidence" value="ECO:0007669"/>
    <property type="project" value="InterPro"/>
</dbReference>
<evidence type="ECO:0000313" key="6">
    <source>
        <dbReference type="Proteomes" id="UP001147747"/>
    </source>
</evidence>
<dbReference type="Pfam" id="PF00188">
    <property type="entry name" value="CAP"/>
    <property type="match status" value="1"/>
</dbReference>
<reference evidence="5" key="2">
    <citation type="journal article" date="2023" name="IMA Fungus">
        <title>Comparative genomic study of the Penicillium genus elucidates a diverse pangenome and 15 lateral gene transfer events.</title>
        <authorList>
            <person name="Petersen C."/>
            <person name="Sorensen T."/>
            <person name="Nielsen M.R."/>
            <person name="Sondergaard T.E."/>
            <person name="Sorensen J.L."/>
            <person name="Fitzpatrick D.A."/>
            <person name="Frisvad J.C."/>
            <person name="Nielsen K.L."/>
        </authorList>
    </citation>
    <scope>NUCLEOTIDE SEQUENCE</scope>
    <source>
        <strain evidence="5">IBT 29677</strain>
    </source>
</reference>
<feature type="transmembrane region" description="Helical" evidence="2">
    <location>
        <begin position="258"/>
        <end position="281"/>
    </location>
</feature>
<dbReference type="InterPro" id="IPR018244">
    <property type="entry name" value="Allrgn_V5/Tpx1_CS"/>
</dbReference>
<keyword evidence="2" id="KW-0812">Transmembrane</keyword>
<evidence type="ECO:0000259" key="4">
    <source>
        <dbReference type="SMART" id="SM00198"/>
    </source>
</evidence>
<name>A0A9X0B2P0_9EURO</name>
<dbReference type="InterPro" id="IPR001283">
    <property type="entry name" value="CRISP-related"/>
</dbReference>
<organism evidence="5 6">
    <name type="scientific">Penicillium cosmopolitanum</name>
    <dbReference type="NCBI Taxonomy" id="1131564"/>
    <lineage>
        <taxon>Eukaryota</taxon>
        <taxon>Fungi</taxon>
        <taxon>Dikarya</taxon>
        <taxon>Ascomycota</taxon>
        <taxon>Pezizomycotina</taxon>
        <taxon>Eurotiomycetes</taxon>
        <taxon>Eurotiomycetidae</taxon>
        <taxon>Eurotiales</taxon>
        <taxon>Aspergillaceae</taxon>
        <taxon>Penicillium</taxon>
    </lineage>
</organism>
<feature type="domain" description="SCP" evidence="4">
    <location>
        <begin position="61"/>
        <end position="220"/>
    </location>
</feature>
<protein>
    <recommendedName>
        <fullName evidence="4">SCP domain-containing protein</fullName>
    </recommendedName>
</protein>
<dbReference type="AlphaFoldDB" id="A0A9X0B2P0"/>
<dbReference type="FunFam" id="3.40.33.10:FF:000031">
    <property type="entry name" value="Extracellular SCP domain-containing protein Pry1"/>
    <property type="match status" value="1"/>
</dbReference>
<keyword evidence="2" id="KW-1133">Transmembrane helix</keyword>
<comment type="caution">
    <text evidence="5">The sequence shown here is derived from an EMBL/GenBank/DDBJ whole genome shotgun (WGS) entry which is preliminary data.</text>
</comment>
<keyword evidence="6" id="KW-1185">Reference proteome</keyword>
<dbReference type="SUPFAM" id="SSF55797">
    <property type="entry name" value="PR-1-like"/>
    <property type="match status" value="1"/>
</dbReference>
<reference evidence="5" key="1">
    <citation type="submission" date="2022-12" db="EMBL/GenBank/DDBJ databases">
        <authorList>
            <person name="Petersen C."/>
        </authorList>
    </citation>
    <scope>NUCLEOTIDE SEQUENCE</scope>
    <source>
        <strain evidence="5">IBT 29677</strain>
    </source>
</reference>
<evidence type="ECO:0000256" key="1">
    <source>
        <dbReference type="SAM" id="MobiDB-lite"/>
    </source>
</evidence>
<feature type="chain" id="PRO_5040750759" description="SCP domain-containing protein" evidence="3">
    <location>
        <begin position="27"/>
        <end position="282"/>
    </location>
</feature>
<dbReference type="OrthoDB" id="337038at2759"/>
<dbReference type="RefSeq" id="XP_056483694.1">
    <property type="nucleotide sequence ID" value="XM_056633074.1"/>
</dbReference>
<accession>A0A9X0B2P0</accession>
<proteinExistence type="predicted"/>
<dbReference type="PROSITE" id="PS01009">
    <property type="entry name" value="CRISP_1"/>
    <property type="match status" value="1"/>
</dbReference>
<evidence type="ECO:0000256" key="3">
    <source>
        <dbReference type="SAM" id="SignalP"/>
    </source>
</evidence>
<dbReference type="PRINTS" id="PR00837">
    <property type="entry name" value="V5TPXLIKE"/>
</dbReference>